<dbReference type="Gene3D" id="3.80.10.10">
    <property type="entry name" value="Ribonuclease Inhibitor"/>
    <property type="match status" value="1"/>
</dbReference>
<dbReference type="PANTHER" id="PTHR47356:SF2">
    <property type="entry name" value="FAD-BINDING DOMAIN-CONTAINING PROTEIN-RELATED"/>
    <property type="match status" value="1"/>
</dbReference>
<dbReference type="InterPro" id="IPR002938">
    <property type="entry name" value="FAD-bd"/>
</dbReference>
<dbReference type="GO" id="GO:0071949">
    <property type="term" value="F:FAD binding"/>
    <property type="evidence" value="ECO:0007669"/>
    <property type="project" value="InterPro"/>
</dbReference>
<evidence type="ECO:0000256" key="3">
    <source>
        <dbReference type="ARBA" id="ARBA00022827"/>
    </source>
</evidence>
<sequence>LILAYCDEVTLRRASLVCYQWFIVSRNHTILELAYDDTRRPGYKRLKKVLSKLQAASQFRWSANEVDKGKNSDARKWKMLTAAFQDNHERYMHSQGAVVNTVRRWWKEAVQNTRDMWRGWRRHGPPLFVSSHLQELEISGYVHLETRFTPLLPYLQSLTVLRLRSHYQSPVFMDKVLRSCPRLTHLHVEGLSGYINLPAPWGPFDTTPPEGCRKSVTDTGQYQFQVQHGHLKLRSLILHSVFLSQSSLECLLTVTPGLEELKLVNPGLPTIKQRARYDSDWLLWHLQKLNLPIQSFHLSPDMVSPLLTDVDIFERMSMFHQQSKYSFMADNEDMPMMFRTLRAIPNHVTTLELADHHEMLSFDAVQDALHEYLCVSRHLLHFKAPRFNYYYRYMDIHHRLPDNVASAVTQSRIWACRNLRTLHIMVKIPPVPKDQVGKFSRVVFGYIARVCPQLKDLQIQMANTVLGIESGLCLLAGLRDLETLYIETSGTYPGVQQWELDWMAHRSSNGLLRSKRQEAVAGWKDAIKMETEDLNDQEWNPLTAKMWEGHVGWDVALALRGLGLLLDVKLMLDHIDMMAEFRCWPVLYRSGVYIRNDRQNVMETTFARMLPSTQNLKPPHVMIVGAGLGGLMLAILLERMGISYLVFERSAVVRPLGSAMVFGANILPVFEQLGLLEEVQKISLPCLGMDIYNSQIEKIAIVQVKQYNERSGYDFLMFARPDMYGLLKSQVPAEKVLMGKRVLSVEQNDFGVMIRVADGSTYHGDILVGADGAYSGVRQGLYKLLEKKDQLPVTDKASLTMGYMSMVGMSTPQDPEKYPALKKPSSNFSRVIGDGTPHSYNTVTVPGNKICWGMTMQLNTSKLSKQLMFKNSEWGPESNEDMIKEIRDFPSHFGGTIGDLIDATPREMISRVFLEEKLFETWYNGRTVLIGDACHKMLPSGGQGAVNALQDAVILSNCIYDLASKSVKDISNAFKSFREQRYPQAKYQMEKSKTMAKILYGQTWSERLLRYVAFNVIPQSMQEEQFLKDTVYRPMLTWLPMPPNRGTGDVLPQNLSKRYEEEQKLRQAQEQGQ</sequence>
<dbReference type="Proteomes" id="UP000726737">
    <property type="component" value="Unassembled WGS sequence"/>
</dbReference>
<dbReference type="SUPFAM" id="SSF51905">
    <property type="entry name" value="FAD/NAD(P)-binding domain"/>
    <property type="match status" value="1"/>
</dbReference>
<dbReference type="EMBL" id="JAAAJA010000626">
    <property type="protein sequence ID" value="KAG0251029.1"/>
    <property type="molecule type" value="Genomic_DNA"/>
</dbReference>
<dbReference type="InterPro" id="IPR036188">
    <property type="entry name" value="FAD/NAD-bd_sf"/>
</dbReference>
<feature type="domain" description="FAD-binding" evidence="5">
    <location>
        <begin position="621"/>
        <end position="957"/>
    </location>
</feature>
<dbReference type="SUPFAM" id="SSF52047">
    <property type="entry name" value="RNI-like"/>
    <property type="match status" value="1"/>
</dbReference>
<evidence type="ECO:0000256" key="2">
    <source>
        <dbReference type="ARBA" id="ARBA00022630"/>
    </source>
</evidence>
<keyword evidence="4" id="KW-0560">Oxidoreductase</keyword>
<keyword evidence="3" id="KW-0274">FAD</keyword>
<name>A0A9P6TXL6_9FUNG</name>
<comment type="caution">
    <text evidence="6">The sequence shown here is derived from an EMBL/GenBank/DDBJ whole genome shotgun (WGS) entry which is preliminary data.</text>
</comment>
<feature type="non-terminal residue" evidence="6">
    <location>
        <position position="1073"/>
    </location>
</feature>
<dbReference type="GO" id="GO:0004497">
    <property type="term" value="F:monooxygenase activity"/>
    <property type="evidence" value="ECO:0007669"/>
    <property type="project" value="InterPro"/>
</dbReference>
<dbReference type="InterPro" id="IPR032675">
    <property type="entry name" value="LRR_dom_sf"/>
</dbReference>
<accession>A0A9P6TXL6</accession>
<evidence type="ECO:0000313" key="6">
    <source>
        <dbReference type="EMBL" id="KAG0251029.1"/>
    </source>
</evidence>
<reference evidence="6" key="1">
    <citation type="journal article" date="2020" name="Fungal Divers.">
        <title>Resolving the Mortierellaceae phylogeny through synthesis of multi-gene phylogenetics and phylogenomics.</title>
        <authorList>
            <person name="Vandepol N."/>
            <person name="Liber J."/>
            <person name="Desiro A."/>
            <person name="Na H."/>
            <person name="Kennedy M."/>
            <person name="Barry K."/>
            <person name="Grigoriev I.V."/>
            <person name="Miller A.N."/>
            <person name="O'Donnell K."/>
            <person name="Stajich J.E."/>
            <person name="Bonito G."/>
        </authorList>
    </citation>
    <scope>NUCLEOTIDE SEQUENCE</scope>
    <source>
        <strain evidence="6">KOD948</strain>
    </source>
</reference>
<proteinExistence type="inferred from homology"/>
<dbReference type="PANTHER" id="PTHR47356">
    <property type="entry name" value="FAD-DEPENDENT MONOOXYGENASE ASQG-RELATED"/>
    <property type="match status" value="1"/>
</dbReference>
<dbReference type="Gene3D" id="3.50.50.60">
    <property type="entry name" value="FAD/NAD(P)-binding domain"/>
    <property type="match status" value="1"/>
</dbReference>
<organism evidence="6 7">
    <name type="scientific">Mortierella polycephala</name>
    <dbReference type="NCBI Taxonomy" id="41804"/>
    <lineage>
        <taxon>Eukaryota</taxon>
        <taxon>Fungi</taxon>
        <taxon>Fungi incertae sedis</taxon>
        <taxon>Mucoromycota</taxon>
        <taxon>Mortierellomycotina</taxon>
        <taxon>Mortierellomycetes</taxon>
        <taxon>Mortierellales</taxon>
        <taxon>Mortierellaceae</taxon>
        <taxon>Mortierella</taxon>
    </lineage>
</organism>
<evidence type="ECO:0000259" key="5">
    <source>
        <dbReference type="Pfam" id="PF01494"/>
    </source>
</evidence>
<comment type="similarity">
    <text evidence="1">Belongs to the paxM FAD-dependent monooxygenase family.</text>
</comment>
<evidence type="ECO:0000313" key="7">
    <source>
        <dbReference type="Proteomes" id="UP000726737"/>
    </source>
</evidence>
<keyword evidence="2" id="KW-0285">Flavoprotein</keyword>
<evidence type="ECO:0000256" key="4">
    <source>
        <dbReference type="ARBA" id="ARBA00023002"/>
    </source>
</evidence>
<keyword evidence="7" id="KW-1185">Reference proteome</keyword>
<protein>
    <recommendedName>
        <fullName evidence="5">FAD-binding domain-containing protein</fullName>
    </recommendedName>
</protein>
<dbReference type="Pfam" id="PF01494">
    <property type="entry name" value="FAD_binding_3"/>
    <property type="match status" value="1"/>
</dbReference>
<gene>
    <name evidence="6" type="ORF">BG011_007898</name>
</gene>
<dbReference type="AlphaFoldDB" id="A0A9P6TXL6"/>
<evidence type="ECO:0000256" key="1">
    <source>
        <dbReference type="ARBA" id="ARBA00007992"/>
    </source>
</evidence>
<dbReference type="InterPro" id="IPR050562">
    <property type="entry name" value="FAD_mOase_fung"/>
</dbReference>
<dbReference type="OrthoDB" id="655030at2759"/>
<dbReference type="PRINTS" id="PR00420">
    <property type="entry name" value="RNGMNOXGNASE"/>
</dbReference>